<keyword evidence="2 5" id="KW-0812">Transmembrane</keyword>
<feature type="transmembrane region" description="Helical" evidence="5">
    <location>
        <begin position="147"/>
        <end position="167"/>
    </location>
</feature>
<sequence>MSHTGGSYTAPPPAYSQVPSSEPSSSREPLVGEDWDVPEDFKVGVNVSDCDVSIRMAFVRKVYSILFAQLFMSTVVAGVMMYNDSVKYWVQTNGWALILSTISTFILLFAVLWKRLSHPLNLQLLAAFTLSESYSVGTLVTYFDKEIVLQALILTTGIFIGLTLFTMQSKYDFSGMFPYLYTGLWALIIVGLIGYFIPFSSGFDLAYGIISALIFSGFIIYDTFNLMNRLSPELYVVAALELYLDFINLFISILRILNDLNRS</sequence>
<dbReference type="PANTHER" id="PTHR23291:SF50">
    <property type="entry name" value="PROTEIN LIFEGUARD 4"/>
    <property type="match status" value="1"/>
</dbReference>
<evidence type="ECO:0000256" key="4">
    <source>
        <dbReference type="ARBA" id="ARBA00023136"/>
    </source>
</evidence>
<dbReference type="PANTHER" id="PTHR23291">
    <property type="entry name" value="BAX INHIBITOR-RELATED"/>
    <property type="match status" value="1"/>
</dbReference>
<feature type="transmembrane region" description="Helical" evidence="5">
    <location>
        <begin position="62"/>
        <end position="82"/>
    </location>
</feature>
<dbReference type="Pfam" id="PF01027">
    <property type="entry name" value="Bax1-I"/>
    <property type="match status" value="1"/>
</dbReference>
<comment type="subcellular location">
    <subcellularLocation>
        <location evidence="1">Membrane</location>
        <topology evidence="1">Multi-pass membrane protein</topology>
    </subcellularLocation>
</comment>
<feature type="transmembrane region" description="Helical" evidence="5">
    <location>
        <begin position="234"/>
        <end position="257"/>
    </location>
</feature>
<accession>A0A397J6N0</accession>
<feature type="region of interest" description="Disordered" evidence="6">
    <location>
        <begin position="1"/>
        <end position="30"/>
    </location>
</feature>
<comment type="caution">
    <text evidence="7">The sequence shown here is derived from an EMBL/GenBank/DDBJ whole genome shotgun (WGS) entry which is preliminary data.</text>
</comment>
<comment type="similarity">
    <text evidence="5">Belongs to the BI1 family.</text>
</comment>
<evidence type="ECO:0000256" key="3">
    <source>
        <dbReference type="ARBA" id="ARBA00022989"/>
    </source>
</evidence>
<evidence type="ECO:0000313" key="7">
    <source>
        <dbReference type="EMBL" id="RHZ83127.1"/>
    </source>
</evidence>
<keyword evidence="4 5" id="KW-0472">Membrane</keyword>
<proteinExistence type="inferred from homology"/>
<evidence type="ECO:0000256" key="2">
    <source>
        <dbReference type="ARBA" id="ARBA00022692"/>
    </source>
</evidence>
<organism evidence="7 8">
    <name type="scientific">Diversispora epigaea</name>
    <dbReference type="NCBI Taxonomy" id="1348612"/>
    <lineage>
        <taxon>Eukaryota</taxon>
        <taxon>Fungi</taxon>
        <taxon>Fungi incertae sedis</taxon>
        <taxon>Mucoromycota</taxon>
        <taxon>Glomeromycotina</taxon>
        <taxon>Glomeromycetes</taxon>
        <taxon>Diversisporales</taxon>
        <taxon>Diversisporaceae</taxon>
        <taxon>Diversispora</taxon>
    </lineage>
</organism>
<gene>
    <name evidence="7" type="ORF">Glove_99g286</name>
</gene>
<reference evidence="7 8" key="1">
    <citation type="submission" date="2018-08" db="EMBL/GenBank/DDBJ databases">
        <title>Genome and evolution of the arbuscular mycorrhizal fungus Diversispora epigaea (formerly Glomus versiforme) and its bacterial endosymbionts.</title>
        <authorList>
            <person name="Sun X."/>
            <person name="Fei Z."/>
            <person name="Harrison M."/>
        </authorList>
    </citation>
    <scope>NUCLEOTIDE SEQUENCE [LARGE SCALE GENOMIC DNA]</scope>
    <source>
        <strain evidence="7 8">IT104</strain>
    </source>
</reference>
<dbReference type="CDD" id="cd10429">
    <property type="entry name" value="GAAP_like"/>
    <property type="match status" value="1"/>
</dbReference>
<feature type="transmembrane region" description="Helical" evidence="5">
    <location>
        <begin position="179"/>
        <end position="199"/>
    </location>
</feature>
<dbReference type="GO" id="GO:0016020">
    <property type="term" value="C:membrane"/>
    <property type="evidence" value="ECO:0007669"/>
    <property type="project" value="UniProtKB-SubCell"/>
</dbReference>
<feature type="compositionally biased region" description="Low complexity" evidence="6">
    <location>
        <begin position="19"/>
        <end position="29"/>
    </location>
</feature>
<evidence type="ECO:0000256" key="5">
    <source>
        <dbReference type="RuleBase" id="RU004379"/>
    </source>
</evidence>
<evidence type="ECO:0000256" key="1">
    <source>
        <dbReference type="ARBA" id="ARBA00004141"/>
    </source>
</evidence>
<evidence type="ECO:0000256" key="6">
    <source>
        <dbReference type="SAM" id="MobiDB-lite"/>
    </source>
</evidence>
<keyword evidence="8" id="KW-1185">Reference proteome</keyword>
<dbReference type="OrthoDB" id="2415662at2759"/>
<dbReference type="EMBL" id="PQFF01000092">
    <property type="protein sequence ID" value="RHZ83127.1"/>
    <property type="molecule type" value="Genomic_DNA"/>
</dbReference>
<evidence type="ECO:0000313" key="8">
    <source>
        <dbReference type="Proteomes" id="UP000266861"/>
    </source>
</evidence>
<dbReference type="AlphaFoldDB" id="A0A397J6N0"/>
<name>A0A397J6N0_9GLOM</name>
<dbReference type="Proteomes" id="UP000266861">
    <property type="component" value="Unassembled WGS sequence"/>
</dbReference>
<keyword evidence="3 5" id="KW-1133">Transmembrane helix</keyword>
<feature type="transmembrane region" description="Helical" evidence="5">
    <location>
        <begin position="120"/>
        <end position="141"/>
    </location>
</feature>
<feature type="transmembrane region" description="Helical" evidence="5">
    <location>
        <begin position="94"/>
        <end position="113"/>
    </location>
</feature>
<protein>
    <submittedName>
        <fullName evidence="7">Uncharacterized protein</fullName>
    </submittedName>
</protein>
<dbReference type="InterPro" id="IPR006214">
    <property type="entry name" value="Bax_inhibitor_1-related"/>
</dbReference>
<feature type="transmembrane region" description="Helical" evidence="5">
    <location>
        <begin position="205"/>
        <end position="222"/>
    </location>
</feature>